<feature type="region of interest" description="Disordered" evidence="1">
    <location>
        <begin position="40"/>
        <end position="63"/>
    </location>
</feature>
<keyword evidence="3" id="KW-1185">Reference proteome</keyword>
<sequence length="63" mass="6725">MADGGRAGKPRHQHGGRRARAAQARQDLNACEAAVAIWWQRSSGGHGAGGRDGGRRYESERLG</sequence>
<feature type="compositionally biased region" description="Basic and acidic residues" evidence="1">
    <location>
        <begin position="52"/>
        <end position="63"/>
    </location>
</feature>
<feature type="compositionally biased region" description="Basic residues" evidence="1">
    <location>
        <begin position="8"/>
        <end position="20"/>
    </location>
</feature>
<proteinExistence type="predicted"/>
<dbReference type="AlphaFoldDB" id="A0A6G1D9A7"/>
<protein>
    <submittedName>
        <fullName evidence="2">Uncharacterized protein</fullName>
    </submittedName>
</protein>
<evidence type="ECO:0000256" key="1">
    <source>
        <dbReference type="SAM" id="MobiDB-lite"/>
    </source>
</evidence>
<organism evidence="2 3">
    <name type="scientific">Oryza meyeriana var. granulata</name>
    <dbReference type="NCBI Taxonomy" id="110450"/>
    <lineage>
        <taxon>Eukaryota</taxon>
        <taxon>Viridiplantae</taxon>
        <taxon>Streptophyta</taxon>
        <taxon>Embryophyta</taxon>
        <taxon>Tracheophyta</taxon>
        <taxon>Spermatophyta</taxon>
        <taxon>Magnoliopsida</taxon>
        <taxon>Liliopsida</taxon>
        <taxon>Poales</taxon>
        <taxon>Poaceae</taxon>
        <taxon>BOP clade</taxon>
        <taxon>Oryzoideae</taxon>
        <taxon>Oryzeae</taxon>
        <taxon>Oryzinae</taxon>
        <taxon>Oryza</taxon>
        <taxon>Oryza meyeriana</taxon>
    </lineage>
</organism>
<feature type="region of interest" description="Disordered" evidence="1">
    <location>
        <begin position="1"/>
        <end position="25"/>
    </location>
</feature>
<name>A0A6G1D9A7_9ORYZ</name>
<dbReference type="Proteomes" id="UP000479710">
    <property type="component" value="Unassembled WGS sequence"/>
</dbReference>
<accession>A0A6G1D9A7</accession>
<reference evidence="2 3" key="1">
    <citation type="submission" date="2019-11" db="EMBL/GenBank/DDBJ databases">
        <title>Whole genome sequence of Oryza granulata.</title>
        <authorList>
            <person name="Li W."/>
        </authorList>
    </citation>
    <scope>NUCLEOTIDE SEQUENCE [LARGE SCALE GENOMIC DNA]</scope>
    <source>
        <strain evidence="3">cv. Menghai</strain>
        <tissue evidence="2">Leaf</tissue>
    </source>
</reference>
<dbReference type="EMBL" id="SPHZ02000007">
    <property type="protein sequence ID" value="KAF0909007.1"/>
    <property type="molecule type" value="Genomic_DNA"/>
</dbReference>
<evidence type="ECO:0000313" key="2">
    <source>
        <dbReference type="EMBL" id="KAF0909007.1"/>
    </source>
</evidence>
<gene>
    <name evidence="2" type="ORF">E2562_030547</name>
</gene>
<evidence type="ECO:0000313" key="3">
    <source>
        <dbReference type="Proteomes" id="UP000479710"/>
    </source>
</evidence>
<comment type="caution">
    <text evidence="2">The sequence shown here is derived from an EMBL/GenBank/DDBJ whole genome shotgun (WGS) entry which is preliminary data.</text>
</comment>